<evidence type="ECO:0000313" key="1">
    <source>
        <dbReference type="EMBL" id="JAD55145.1"/>
    </source>
</evidence>
<reference evidence="1" key="2">
    <citation type="journal article" date="2015" name="Data Brief">
        <title>Shoot transcriptome of the giant reed, Arundo donax.</title>
        <authorList>
            <person name="Barrero R.A."/>
            <person name="Guerrero F.D."/>
            <person name="Moolhuijzen P."/>
            <person name="Goolsby J.A."/>
            <person name="Tidwell J."/>
            <person name="Bellgard S.E."/>
            <person name="Bellgard M.I."/>
        </authorList>
    </citation>
    <scope>NUCLEOTIDE SEQUENCE</scope>
    <source>
        <tissue evidence="1">Shoot tissue taken approximately 20 cm above the soil surface</tissue>
    </source>
</reference>
<accession>A0A0A9B1X4</accession>
<organism evidence="1">
    <name type="scientific">Arundo donax</name>
    <name type="common">Giant reed</name>
    <name type="synonym">Donax arundinaceus</name>
    <dbReference type="NCBI Taxonomy" id="35708"/>
    <lineage>
        <taxon>Eukaryota</taxon>
        <taxon>Viridiplantae</taxon>
        <taxon>Streptophyta</taxon>
        <taxon>Embryophyta</taxon>
        <taxon>Tracheophyta</taxon>
        <taxon>Spermatophyta</taxon>
        <taxon>Magnoliopsida</taxon>
        <taxon>Liliopsida</taxon>
        <taxon>Poales</taxon>
        <taxon>Poaceae</taxon>
        <taxon>PACMAD clade</taxon>
        <taxon>Arundinoideae</taxon>
        <taxon>Arundineae</taxon>
        <taxon>Arundo</taxon>
    </lineage>
</organism>
<dbReference type="EMBL" id="GBRH01242750">
    <property type="protein sequence ID" value="JAD55145.1"/>
    <property type="molecule type" value="Transcribed_RNA"/>
</dbReference>
<protein>
    <submittedName>
        <fullName evidence="1">Uncharacterized protein</fullName>
    </submittedName>
</protein>
<name>A0A0A9B1X4_ARUDO</name>
<sequence length="21" mass="2640">MLSRNQFVSLPMQQYYQIKHK</sequence>
<proteinExistence type="predicted"/>
<reference evidence="1" key="1">
    <citation type="submission" date="2014-09" db="EMBL/GenBank/DDBJ databases">
        <authorList>
            <person name="Magalhaes I.L.F."/>
            <person name="Oliveira U."/>
            <person name="Santos F.R."/>
            <person name="Vidigal T.H.D.A."/>
            <person name="Brescovit A.D."/>
            <person name="Santos A.J."/>
        </authorList>
    </citation>
    <scope>NUCLEOTIDE SEQUENCE</scope>
    <source>
        <tissue evidence="1">Shoot tissue taken approximately 20 cm above the soil surface</tissue>
    </source>
</reference>
<dbReference type="AlphaFoldDB" id="A0A0A9B1X4"/>